<evidence type="ECO:0000313" key="3">
    <source>
        <dbReference type="EMBL" id="EPY33832.1"/>
    </source>
</evidence>
<dbReference type="PANTHER" id="PTHR19920">
    <property type="entry name" value="WD40 PROTEIN CIAO1"/>
    <property type="match status" value="1"/>
</dbReference>
<evidence type="ECO:0000313" key="4">
    <source>
        <dbReference type="Proteomes" id="UP000015354"/>
    </source>
</evidence>
<evidence type="ECO:0000313" key="2">
    <source>
        <dbReference type="EMBL" id="EPY27892.1"/>
    </source>
</evidence>
<reference evidence="3" key="2">
    <citation type="submission" date="2013-03" db="EMBL/GenBank/DDBJ databases">
        <authorList>
            <person name="Motta M.C.M."/>
            <person name="Martins A.C.A."/>
            <person name="Preta C.M.C.C."/>
            <person name="Silva R."/>
            <person name="de Souza S.S."/>
            <person name="Klein C.C."/>
            <person name="de Almeida L.G.P."/>
            <person name="Cunha O.L."/>
            <person name="Colabardini A.C."/>
            <person name="Lima B.A."/>
            <person name="Machado C.R."/>
            <person name="Soares C.M.A."/>
            <person name="de Menezes C.B.A."/>
            <person name="Bartolomeu D.C."/>
            <person name="Grisard E.C."/>
            <person name="Fantinatti-Garboggini F."/>
            <person name="Rodrigues-Luiz G.F."/>
            <person name="Wagner G."/>
            <person name="Goldman G.H."/>
            <person name="Fietto J.L.R."/>
            <person name="Ciapina L.P."/>
            <person name="Brocchi M."/>
            <person name="Elias M.C."/>
            <person name="Goldman M.H.S."/>
            <person name="Sagot M.-F."/>
            <person name="Pereira M."/>
            <person name="Stoco P.H."/>
            <person name="Teixeira S.M.R."/>
            <person name="de Mendonca-Neto R.P."/>
            <person name="Maciel T.E.F."/>
            <person name="Mendes T.A.O."/>
            <person name="Urmenyi T.P."/>
            <person name="Teixeira M.M.G."/>
            <person name="de Camargo E.F.P."/>
            <person name="de Sousa W."/>
            <person name="Schenkman S."/>
            <person name="de Vasconcelos A.T.R."/>
        </authorList>
    </citation>
    <scope>NUCLEOTIDE SEQUENCE</scope>
</reference>
<comment type="caution">
    <text evidence="3">The sequence shown here is derived from an EMBL/GenBank/DDBJ whole genome shotgun (WGS) entry which is preliminary data.</text>
</comment>
<dbReference type="PROSITE" id="PS51257">
    <property type="entry name" value="PROKAR_LIPOPROTEIN"/>
    <property type="match status" value="1"/>
</dbReference>
<dbReference type="Gene3D" id="2.130.10.10">
    <property type="entry name" value="YVTN repeat-like/Quinoprotein amine dehydrogenase"/>
    <property type="match status" value="1"/>
</dbReference>
<sequence>MELRPAVAAAAAAAPPQPLLCSCSDDHQLLFWRRAGAAWAPAAAVTGATERPVYSVDWAPGAAPVVAAACGDNSLLLLSAWEDGEGVHAGVAARVPEAHRADVNSVSFAPFGTLTDGGVLLATGGDDNLVQLWQVCGL</sequence>
<dbReference type="InterPro" id="IPR015943">
    <property type="entry name" value="WD40/YVTN_repeat-like_dom_sf"/>
</dbReference>
<dbReference type="PANTHER" id="PTHR19920:SF0">
    <property type="entry name" value="CYTOSOLIC IRON-SULFUR PROTEIN ASSEMBLY PROTEIN CIAO1-RELATED"/>
    <property type="match status" value="1"/>
</dbReference>
<dbReference type="InterPro" id="IPR001680">
    <property type="entry name" value="WD40_rpt"/>
</dbReference>
<dbReference type="PROSITE" id="PS50082">
    <property type="entry name" value="WD_REPEATS_2"/>
    <property type="match status" value="1"/>
</dbReference>
<dbReference type="GO" id="GO:0016226">
    <property type="term" value="P:iron-sulfur cluster assembly"/>
    <property type="evidence" value="ECO:0007669"/>
    <property type="project" value="TreeGrafter"/>
</dbReference>
<reference evidence="3 4" key="1">
    <citation type="journal article" date="2013" name="PLoS ONE">
        <title>Predicting the Proteins of Angomonas deanei, Strigomonas culicis and Their Respective Endosymbionts Reveals New Aspects of the Trypanosomatidae Family.</title>
        <authorList>
            <person name="Motta M.C."/>
            <person name="Martins A.C."/>
            <person name="de Souza S.S."/>
            <person name="Catta-Preta C.M."/>
            <person name="Silva R."/>
            <person name="Klein C.C."/>
            <person name="de Almeida L.G."/>
            <person name="de Lima Cunha O."/>
            <person name="Ciapina L.P."/>
            <person name="Brocchi M."/>
            <person name="Colabardini A.C."/>
            <person name="de Araujo Lima B."/>
            <person name="Machado C.R."/>
            <person name="de Almeida Soares C.M."/>
            <person name="Probst C.M."/>
            <person name="de Menezes C.B."/>
            <person name="Thompson C.E."/>
            <person name="Bartholomeu D.C."/>
            <person name="Gradia D.F."/>
            <person name="Pavoni D.P."/>
            <person name="Grisard E.C."/>
            <person name="Fantinatti-Garboggini F."/>
            <person name="Marchini F.K."/>
            <person name="Rodrigues-Luiz G.F."/>
            <person name="Wagner G."/>
            <person name="Goldman G.H."/>
            <person name="Fietto J.L."/>
            <person name="Elias M.C."/>
            <person name="Goldman M.H."/>
            <person name="Sagot M.F."/>
            <person name="Pereira M."/>
            <person name="Stoco P.H."/>
            <person name="de Mendonca-Neto R.P."/>
            <person name="Teixeira S.M."/>
            <person name="Maciel T.E."/>
            <person name="de Oliveira Mendes T.A."/>
            <person name="Urmenyi T.P."/>
            <person name="de Souza W."/>
            <person name="Schenkman S."/>
            <person name="de Vasconcelos A.T."/>
        </authorList>
    </citation>
    <scope>NUCLEOTIDE SEQUENCE [LARGE SCALE GENOMIC DNA]</scope>
</reference>
<keyword evidence="4" id="KW-1185">Reference proteome</keyword>
<proteinExistence type="predicted"/>
<dbReference type="SMART" id="SM00320">
    <property type="entry name" value="WD40"/>
    <property type="match status" value="2"/>
</dbReference>
<dbReference type="PROSITE" id="PS50294">
    <property type="entry name" value="WD_REPEATS_REGION"/>
    <property type="match status" value="1"/>
</dbReference>
<dbReference type="EMBL" id="ATMH01001934">
    <property type="protein sequence ID" value="EPY33832.1"/>
    <property type="molecule type" value="Genomic_DNA"/>
</dbReference>
<dbReference type="AlphaFoldDB" id="S9US98"/>
<protein>
    <submittedName>
        <fullName evidence="3">Uncharacterized protein</fullName>
    </submittedName>
</protein>
<name>S9US98_9TRYP</name>
<dbReference type="EMBL" id="ATMH01005446">
    <property type="protein sequence ID" value="EPY27892.1"/>
    <property type="molecule type" value="Genomic_DNA"/>
</dbReference>
<feature type="repeat" description="WD" evidence="1">
    <location>
        <begin position="96"/>
        <end position="135"/>
    </location>
</feature>
<accession>S9US98</accession>
<dbReference type="Proteomes" id="UP000015354">
    <property type="component" value="Unassembled WGS sequence"/>
</dbReference>
<dbReference type="OrthoDB" id="284782at2759"/>
<dbReference type="SUPFAM" id="SSF50978">
    <property type="entry name" value="WD40 repeat-like"/>
    <property type="match status" value="1"/>
</dbReference>
<dbReference type="GO" id="GO:0097361">
    <property type="term" value="C:cytosolic [4Fe-4S] assembly targeting complex"/>
    <property type="evidence" value="ECO:0007669"/>
    <property type="project" value="TreeGrafter"/>
</dbReference>
<keyword evidence="1" id="KW-0853">WD repeat</keyword>
<dbReference type="Pfam" id="PF00400">
    <property type="entry name" value="WD40"/>
    <property type="match status" value="1"/>
</dbReference>
<evidence type="ECO:0000256" key="1">
    <source>
        <dbReference type="PROSITE-ProRule" id="PRU00221"/>
    </source>
</evidence>
<dbReference type="InterPro" id="IPR036322">
    <property type="entry name" value="WD40_repeat_dom_sf"/>
</dbReference>
<organism evidence="3 4">
    <name type="scientific">Strigomonas culicis</name>
    <dbReference type="NCBI Taxonomy" id="28005"/>
    <lineage>
        <taxon>Eukaryota</taxon>
        <taxon>Discoba</taxon>
        <taxon>Euglenozoa</taxon>
        <taxon>Kinetoplastea</taxon>
        <taxon>Metakinetoplastina</taxon>
        <taxon>Trypanosomatida</taxon>
        <taxon>Trypanosomatidae</taxon>
        <taxon>Strigomonadinae</taxon>
        <taxon>Strigomonas</taxon>
    </lineage>
</organism>
<gene>
    <name evidence="3" type="ORF">STCU_01934</name>
    <name evidence="2" type="ORF">STCU_05446</name>
</gene>